<evidence type="ECO:0000313" key="1">
    <source>
        <dbReference type="EMBL" id="SFS68344.1"/>
    </source>
</evidence>
<sequence>MYPQSCRRVRQQRGNFQPAFICRAVPHSDVFCLRAQMQAESHLWPAQHFYYGLNVVLFMRKYTPVALLCEAVNSQTKKIVK</sequence>
<dbReference type="Proteomes" id="UP000199239">
    <property type="component" value="Unassembled WGS sequence"/>
</dbReference>
<gene>
    <name evidence="1" type="ORF">SAMN04488040_1517</name>
</gene>
<protein>
    <submittedName>
        <fullName evidence="1">Uncharacterized protein</fullName>
    </submittedName>
</protein>
<dbReference type="EMBL" id="FPAJ01000002">
    <property type="protein sequence ID" value="SFS68344.1"/>
    <property type="molecule type" value="Genomic_DNA"/>
</dbReference>
<accession>A0A1I6RUG7</accession>
<proteinExistence type="predicted"/>
<reference evidence="2" key="1">
    <citation type="submission" date="2016-10" db="EMBL/GenBank/DDBJ databases">
        <authorList>
            <person name="Varghese N."/>
            <person name="Submissions S."/>
        </authorList>
    </citation>
    <scope>NUCLEOTIDE SEQUENCE [LARGE SCALE GENOMIC DNA]</scope>
    <source>
        <strain evidence="2">DSM 23422</strain>
    </source>
</reference>
<organism evidence="1 2">
    <name type="scientific">Sulfitobacter marinus</name>
    <dbReference type="NCBI Taxonomy" id="394264"/>
    <lineage>
        <taxon>Bacteria</taxon>
        <taxon>Pseudomonadati</taxon>
        <taxon>Pseudomonadota</taxon>
        <taxon>Alphaproteobacteria</taxon>
        <taxon>Rhodobacterales</taxon>
        <taxon>Roseobacteraceae</taxon>
        <taxon>Sulfitobacter</taxon>
    </lineage>
</organism>
<name>A0A1I6RUG7_9RHOB</name>
<dbReference type="STRING" id="394264.SAMN04488040_1517"/>
<keyword evidence="2" id="KW-1185">Reference proteome</keyword>
<evidence type="ECO:0000313" key="2">
    <source>
        <dbReference type="Proteomes" id="UP000199239"/>
    </source>
</evidence>
<dbReference type="AlphaFoldDB" id="A0A1I6RUG7"/>